<dbReference type="Gene3D" id="3.30.530.20">
    <property type="match status" value="1"/>
</dbReference>
<keyword evidence="2" id="KW-1185">Reference proteome</keyword>
<dbReference type="PANTHER" id="PTHR36166">
    <property type="entry name" value="CHROMOSOME 9, WHOLE GENOME SHOTGUN SEQUENCE"/>
    <property type="match status" value="1"/>
</dbReference>
<dbReference type="InterPro" id="IPR023393">
    <property type="entry name" value="START-like_dom_sf"/>
</dbReference>
<dbReference type="EMBL" id="WVIE01000004">
    <property type="protein sequence ID" value="NDJ16490.1"/>
    <property type="molecule type" value="Genomic_DNA"/>
</dbReference>
<dbReference type="AlphaFoldDB" id="A0A8J8CKC1"/>
<evidence type="ECO:0000313" key="2">
    <source>
        <dbReference type="Proteomes" id="UP000646053"/>
    </source>
</evidence>
<sequence length="144" mass="17382">MPSLYTEIEIHAPRSRVWQILTQKERWKYWNTFLYDCNPHQTFVPGQEVSLSLLRVPGEEEIQFRPLVTLVQPEACLRWVSSIPGFQNEHIWQLQDLDRNRSQFVYQENFSGSLCKFFVPFIRQDEQKGMRRMAWELKQYAEKL</sequence>
<dbReference type="PANTHER" id="PTHR36166:SF1">
    <property type="entry name" value="SRPBCC DOMAIN-CONTAINING PROTEIN"/>
    <property type="match status" value="1"/>
</dbReference>
<reference evidence="1" key="1">
    <citation type="submission" date="2019-12" db="EMBL/GenBank/DDBJ databases">
        <title>High-Quality draft genome sequences of three cyanobacteria isolated from the limestone walls of the Old Cathedral of Coimbra.</title>
        <authorList>
            <person name="Tiago I."/>
            <person name="Soares F."/>
            <person name="Portugal A."/>
        </authorList>
    </citation>
    <scope>NUCLEOTIDE SEQUENCE</scope>
    <source>
        <strain evidence="1">A</strain>
    </source>
</reference>
<organism evidence="1 2">
    <name type="scientific">Myxacorys almedinensis A</name>
    <dbReference type="NCBI Taxonomy" id="2690445"/>
    <lineage>
        <taxon>Bacteria</taxon>
        <taxon>Bacillati</taxon>
        <taxon>Cyanobacteriota</taxon>
        <taxon>Cyanophyceae</taxon>
        <taxon>Leptolyngbyales</taxon>
        <taxon>Leptolyngbyaceae</taxon>
        <taxon>Myxacorys</taxon>
        <taxon>Myxacorys almedinensis</taxon>
    </lineage>
</organism>
<dbReference type="RefSeq" id="WP_162422019.1">
    <property type="nucleotide sequence ID" value="NZ_WVIE01000004.1"/>
</dbReference>
<evidence type="ECO:0000313" key="1">
    <source>
        <dbReference type="EMBL" id="NDJ16490.1"/>
    </source>
</evidence>
<protein>
    <submittedName>
        <fullName evidence="1">SRPBCC domain-containing protein</fullName>
    </submittedName>
</protein>
<comment type="caution">
    <text evidence="1">The sequence shown here is derived from an EMBL/GenBank/DDBJ whole genome shotgun (WGS) entry which is preliminary data.</text>
</comment>
<dbReference type="Proteomes" id="UP000646053">
    <property type="component" value="Unassembled WGS sequence"/>
</dbReference>
<dbReference type="SUPFAM" id="SSF55961">
    <property type="entry name" value="Bet v1-like"/>
    <property type="match status" value="1"/>
</dbReference>
<name>A0A8J8CKC1_9CYAN</name>
<proteinExistence type="predicted"/>
<dbReference type="CDD" id="cd07822">
    <property type="entry name" value="SRPBCC_4"/>
    <property type="match status" value="1"/>
</dbReference>
<gene>
    <name evidence="1" type="ORF">GS601_04155</name>
</gene>
<accession>A0A8J8CKC1</accession>